<dbReference type="OrthoDB" id="5630201at2"/>
<dbReference type="Proteomes" id="UP000254677">
    <property type="component" value="Unassembled WGS sequence"/>
</dbReference>
<feature type="region of interest" description="Disordered" evidence="1">
    <location>
        <begin position="2669"/>
        <end position="2712"/>
    </location>
</feature>
<reference evidence="2 3" key="1">
    <citation type="submission" date="2018-06" db="EMBL/GenBank/DDBJ databases">
        <authorList>
            <consortium name="Pathogen Informatics"/>
            <person name="Doyle S."/>
        </authorList>
    </citation>
    <scope>NUCLEOTIDE SEQUENCE [LARGE SCALE GENOMIC DNA]</scope>
    <source>
        <strain evidence="2 3">NCTC13292</strain>
    </source>
</reference>
<protein>
    <submittedName>
        <fullName evidence="2">Type V secretory pathway, adhesin AidA</fullName>
    </submittedName>
</protein>
<feature type="compositionally biased region" description="Basic and acidic residues" evidence="1">
    <location>
        <begin position="2687"/>
        <end position="2708"/>
    </location>
</feature>
<dbReference type="EMBL" id="UGOA01000001">
    <property type="protein sequence ID" value="STX44932.1"/>
    <property type="molecule type" value="Genomic_DNA"/>
</dbReference>
<accession>A0A378JAX5</accession>
<sequence length="3005" mass="326675">MPGTAELLPVGTQDLGVLPRKGREDYLPEIEWHDQHKRHALIKPDENNEYTITESLIKASSHCALYDNQTKILEWHYGEDGRLIVQSYTEKQVNLFAALKVKECLIKAQGPLFFKGKLDSDATVAIDADALWLADAVTSEGTIVLNTRQGVGLLAPVNGQHLVINASYIHQEADLQLSGQLDVSTQCFKQDASVKTSVTSLRFIAAQCEMRGELTVNRECFLTSTILVWGHETAQSTFRFSGDNHIHARYLQLHGDTQARIGNLEGNKEGSFIVDQELLVDEIAVAHFFNTKCSINKTDNQGELLFDQCSAETQFVKQSGTFDAHQSLLTVAGEFTQHNHAFTELKNCVFNASLTNVCGGEFFVSDTAYKGQFCKVYAGFLALQNRSEIEIEKLFLAREARSIVHDCNVKAHHSIEASGELSFESTDVETTYLKTINGKFTSKKSTINADALVQLRGVTELAESHIVGKTMTLDGELSINKAQLNADSLKIISQKATINLLFSHSGYLQLQGSENAEQVVFKGCGLTTQLLSCLDHITFDSSTFYGVSEKKIIHDLRAHLKLYNAKFITEDHIRNYMNGEIELENSSIMKVRLLHSQGAMKAKDSQLFCNILWQENATLKLESSAVEIKDELRTKASKLELNEGSVVLTTSAQLRERSELSLNEGSTLVAHSELVNSSDSTVISTGSRVFAKKFKAFGRTELCSSLLSTEELSIYDGFAANSMSEVTVDGLIVIALEGHARLENSAVAADTLTTFGRMDVSNSALVTKEDVQVFSSATLTLEGRSKVEAENMLVRGTLDVQDKPEVDSGKQQEKTISLIKVNKELHAAEAATIKGTSDLLIEAEKYVHSGTTNFTGKLSVTGGMLTNHGSWEARSLYLGLDDQVRNFGSFSAENMTTHSNFLNLMGQVYARKSLSVAGFYGVNSGLIAANNYSNSTLLSVNGGLVLPNFSADPQHLFTWGNFAAVGKIALTTLFPGYSNAVNLGFMGLGLWYNEPSLYNRAKDFNLDSMTKDFNWKRYRSMRRHELMAELCQLKGLASTAYSAFNMAYSIPGELSSLSKDYPAMKRVFDLESYSYSHLKSAASQFDYQNFGKRSAGFVLGNYFDDSLISINSGVSLAPTTKKRSLFSLNTGAECSLLSHNVENLAFFNSGWSGGSEACFSTRYAYNTGDIQGVNRFLFNAGKTVNKGDIRGNNAYVAIDRLTQEGQFDLSNGQARIEEFNDNRDAITEYSDMWVTGTSYGSEGHFAAQRARFIYIDKFRTYENSTANTSQVFIGAQEFSLGGQLAHQDGLVIEADKAVLAEDSIVTGKQTSKDELFVPKAEIPKEQTASTGEQPMSGTDAATVDVEKEFKPQHILQIHAREVVFDGKMSGGDYTQIQGKTAQSTASTQTGENKETTVAKFEKMTVEEHADIKLTNGSIEGIATENSGQLELSKFSLNMHELEQNAVMRLDDCVGEISEVTDSVTATTAIEGYSSLKGTSFVSVGGLTAQSTRFNYTDEFVTGETSQFKTDNVHVATGHFEVGGKVDYQNALSVSAERAHLKAGSVINGKQTAEDELFVAKEETATQSGNTPALEKEFKPQNTFAIEAEKVKLDGAIKGGDYTSIKGVQVEKAEGVDAVVEKCETLEVGESADIDLTYGSIAAKSGDISGLAHLKNFDVTLDKTRVDQDGQLSLEKSALKGTALTNVDGTLSLDNSVVALDEMNLSTRGRETIKDSTITTGKLIDNSQLLYQGQAALFTESYEHGGKVTFLSAPHGGSNNGNLFYVKSKTADLHGASAIDNAVFDIEHFAHATQFTSGLGRYGNYGVTSNLELDTLDYMTLNSPFYRDCNLTVKASGITMTADYNRAKDLSLISTVGDVSLLSTIINNNLYVKSAGSIRTNHTLYSNGLANFEASGGFYNLGGTVNANTVAIKASTIKNVSAGSHAASVAWGVPMGNAGIINGRTDAYLEATAANIENYGGIIRSGNYTQLIARGSVLNQCNIGSYQGAYDLITTYNGGLIAGGSGVGTNGIGLYIKADGRVYSDASNFVSNGVNYIEGDKGLDFAARQETHISNITTTKNWYGKTTRHVTMTTTVTNSVVHSAIGQNILVTKHGGVKSVATRFSSPGGTQIYARDNVDLYSLRTESRDYQSTRSLWGLSKHSRLQIDQESTPTLFIDNGVTRIHSSDGSIDARGAYFTGAGDLDLRAHGRIKFGVDILDHDVVEKTRRLGISVPGMGAWQAWRSTGNLMDTLTAEDATLAKLNSMLSSNNTSELLANSANLGINLYNTTNGIMRGLGNDNLTSELLARYGLGGANGFSPTITLSMTESRTTAQYQTQGVGGVNRGGDVYLEASEGIDLENGVRVHAGGDMEVNAPELIAKAAELHSFVDQKTTAQSLGLSLTGELQDASVGYSHQKTQATHYVNAELSANGNMDLNYQGGAMHHVRLDGGRIESRTLDAKIEKLDVIDKQDLTVTQTEFASVSLSGQVSAYKGKGTSAITTEHSGIHVIDGINNNGHSVHVDEASMHGGEILTEGVNTIQIDRLVTEQVVDHQSYSGIGISLNVNDLQRLTGQKATNETGEQAIAVAEMVFDRIDYKAEKTAVIHGTQGTQTQIKELVGELHTESVDGTKVIKQDELHLTLDIPVTNTDYLEKSRANIQAGLDKISIALGINEIPEVEIPLLDEKALPSRRKYDDEEEEEEEEIDNSLEKDKISERKESVSEREKSAEESISLSPVEEKALVEAAFSLMPREKQEQIKILVSELENKRKQTGKFDPKSQRVLQQQIKSAILQVFKAASEDSWGRLSTQLGPGTTEKLGKILSSPDVASKLGIKTYLGTKGVFITFAFNLGLKSVDGDKDLLKEAITDTAGDISFGILLSYTAGSLAGPINWTFVGLGIADSFLYDEKAVDQLFKDSLSRMREGQKLLDQGALSEGLGAQITASAQLKLASQTQAAHYLLTWPSYFAKPFSYVWDKVAGKREVPEAPKIPTPAPNRNSFFSQIPGSSAGQKKENVVKESYSQLERR</sequence>
<feature type="compositionally biased region" description="Polar residues" evidence="1">
    <location>
        <begin position="2973"/>
        <end position="2988"/>
    </location>
</feature>
<feature type="compositionally biased region" description="Acidic residues" evidence="1">
    <location>
        <begin position="2675"/>
        <end position="2686"/>
    </location>
</feature>
<name>A0A378JAX5_9GAMM</name>
<evidence type="ECO:0000256" key="1">
    <source>
        <dbReference type="SAM" id="MobiDB-lite"/>
    </source>
</evidence>
<keyword evidence="3" id="KW-1185">Reference proteome</keyword>
<organism evidence="2 3">
    <name type="scientific">Legionella donaldsonii</name>
    <dbReference type="NCBI Taxonomy" id="45060"/>
    <lineage>
        <taxon>Bacteria</taxon>
        <taxon>Pseudomonadati</taxon>
        <taxon>Pseudomonadota</taxon>
        <taxon>Gammaproteobacteria</taxon>
        <taxon>Legionellales</taxon>
        <taxon>Legionellaceae</taxon>
        <taxon>Legionella</taxon>
    </lineage>
</organism>
<gene>
    <name evidence="2" type="ORF">NCTC13292_03015</name>
</gene>
<evidence type="ECO:0000313" key="3">
    <source>
        <dbReference type="Proteomes" id="UP000254677"/>
    </source>
</evidence>
<dbReference type="RefSeq" id="WP_115222518.1">
    <property type="nucleotide sequence ID" value="NZ_UGOA01000001.1"/>
</dbReference>
<evidence type="ECO:0000313" key="2">
    <source>
        <dbReference type="EMBL" id="STX44932.1"/>
    </source>
</evidence>
<feature type="region of interest" description="Disordered" evidence="1">
    <location>
        <begin position="2963"/>
        <end position="3005"/>
    </location>
</feature>
<proteinExistence type="predicted"/>